<dbReference type="GO" id="GO:0007051">
    <property type="term" value="P:spindle organization"/>
    <property type="evidence" value="ECO:0007669"/>
    <property type="project" value="TreeGrafter"/>
</dbReference>
<evidence type="ECO:0000256" key="5">
    <source>
        <dbReference type="SAM" id="MobiDB-lite"/>
    </source>
</evidence>
<dbReference type="VEuPathDB" id="TriTrypDB:TRSC58_05077"/>
<dbReference type="GO" id="GO:0005737">
    <property type="term" value="C:cytoplasm"/>
    <property type="evidence" value="ECO:0007669"/>
    <property type="project" value="UniProtKB-SubCell"/>
</dbReference>
<dbReference type="Pfam" id="PF00612">
    <property type="entry name" value="IQ"/>
    <property type="match status" value="1"/>
</dbReference>
<name>A0A061IX28_TRYRA</name>
<evidence type="ECO:0000313" key="7">
    <source>
        <dbReference type="Proteomes" id="UP000031737"/>
    </source>
</evidence>
<evidence type="ECO:0000256" key="4">
    <source>
        <dbReference type="ARBA" id="ARBA00022860"/>
    </source>
</evidence>
<dbReference type="GO" id="GO:0000278">
    <property type="term" value="P:mitotic cell cycle"/>
    <property type="evidence" value="ECO:0007669"/>
    <property type="project" value="TreeGrafter"/>
</dbReference>
<dbReference type="PROSITE" id="PS50096">
    <property type="entry name" value="IQ"/>
    <property type="match status" value="4"/>
</dbReference>
<gene>
    <name evidence="6" type="ORF">TRSC58_05077</name>
</gene>
<organism evidence="6 7">
    <name type="scientific">Trypanosoma rangeli SC58</name>
    <dbReference type="NCBI Taxonomy" id="429131"/>
    <lineage>
        <taxon>Eukaryota</taxon>
        <taxon>Discoba</taxon>
        <taxon>Euglenozoa</taxon>
        <taxon>Kinetoplastea</taxon>
        <taxon>Metakinetoplastina</taxon>
        <taxon>Trypanosomatida</taxon>
        <taxon>Trypanosomatidae</taxon>
        <taxon>Trypanosoma</taxon>
        <taxon>Herpetosoma</taxon>
    </lineage>
</organism>
<comment type="subcellular location">
    <subcellularLocation>
        <location evidence="1">Cytoplasm</location>
    </subcellularLocation>
</comment>
<protein>
    <recommendedName>
        <fullName evidence="8">IQ calmodulin-binding protein</fullName>
    </recommendedName>
</protein>
<dbReference type="PANTHER" id="PTHR22706:SF1">
    <property type="entry name" value="ASSEMBLY FACTOR FOR SPINDLE MICROTUBULES"/>
    <property type="match status" value="1"/>
</dbReference>
<feature type="region of interest" description="Disordered" evidence="5">
    <location>
        <begin position="1"/>
        <end position="31"/>
    </location>
</feature>
<dbReference type="EMBL" id="AUPL01005077">
    <property type="protein sequence ID" value="ESL07239.1"/>
    <property type="molecule type" value="Genomic_DNA"/>
</dbReference>
<dbReference type="GO" id="GO:0051295">
    <property type="term" value="P:establishment of meiotic spindle localization"/>
    <property type="evidence" value="ECO:0007669"/>
    <property type="project" value="TreeGrafter"/>
</dbReference>
<keyword evidence="4" id="KW-0112">Calmodulin-binding</keyword>
<comment type="caution">
    <text evidence="6">The sequence shown here is derived from an EMBL/GenBank/DDBJ whole genome shotgun (WGS) entry which is preliminary data.</text>
</comment>
<proteinExistence type="predicted"/>
<dbReference type="AlphaFoldDB" id="A0A061IX28"/>
<evidence type="ECO:0000256" key="3">
    <source>
        <dbReference type="ARBA" id="ARBA00022737"/>
    </source>
</evidence>
<keyword evidence="7" id="KW-1185">Reference proteome</keyword>
<dbReference type="Gene3D" id="1.20.5.190">
    <property type="match status" value="1"/>
</dbReference>
<evidence type="ECO:0008006" key="8">
    <source>
        <dbReference type="Google" id="ProtNLM"/>
    </source>
</evidence>
<dbReference type="OrthoDB" id="2148418at2759"/>
<dbReference type="InterPro" id="IPR000048">
    <property type="entry name" value="IQ_motif_EF-hand-BS"/>
</dbReference>
<keyword evidence="2" id="KW-0963">Cytoplasm</keyword>
<dbReference type="Proteomes" id="UP000031737">
    <property type="component" value="Unassembled WGS sequence"/>
</dbReference>
<sequence>MYTDDKPQPMMATSTLSVPPGMQYSRPRTSLGGRIRTSFNGHRIDSSRTAHSRSFYARHTGTFRSHSDSATATNIAHVRTSQDATRYLLNANEKAHAILERFAEHMKTYHTFHPSFVEGGVYKTLMPKAGFDGSSAWDAVDKALDAFSSKTVRHNAHNHFMETVENIPSVREQLLRKSGDPIVSSAFTSDSVPLLFPSVSQDKDDVLFYLWCRERVNMNPDEMHQELLFRDKERANTWKMSVASMRQRWQAELDGLFENTRSDTSSPQMPVPPSENEARAVPMELLQERVGQCIQWEVFSKSLAPSKLRSVSSLAPVPVPAAEIVSDYRQNNELQAWMEGKWKHHTHRHENAALRIQCAYRCYRARLRAARRRYTRRIAFLEARRVEEESTRAWNTALRVMTDELNNTGDNFNTTWRSLNFVVTKLQAKAMARRARKKAEMDSECEIRDYAALTIQRIHRGYCGRRLAKIIRFPEVFEQQCFARFQAAVVALQAAWRGSTIRARIERQRKAVLVIQRLVRLSAARTRLRQLRAARRRDREQLTERFAAQTVCRFLKQVILRRRERILRFRPQAEVLQRVTRGLFMRLALHRQKQSLLRLVLWTQRHFRGALGRELAQQQRGKRDALLQHLRRVDAATVVQRAWRRSVMAAMDEETKVSESGSSNEPMALERSKEEAAVGIQRWYRCLCIVRQARADRDAAREQLLLAESAERILRFYRAFKARQSFLSPQAAPTGCTPSGTA</sequence>
<evidence type="ECO:0000256" key="1">
    <source>
        <dbReference type="ARBA" id="ARBA00004496"/>
    </source>
</evidence>
<keyword evidence="3" id="KW-0677">Repeat</keyword>
<dbReference type="PANTHER" id="PTHR22706">
    <property type="entry name" value="ASSEMBLY FACTOR FOR SPINDLE MICROTUBULES"/>
    <property type="match status" value="1"/>
</dbReference>
<evidence type="ECO:0000256" key="2">
    <source>
        <dbReference type="ARBA" id="ARBA00022490"/>
    </source>
</evidence>
<dbReference type="GO" id="GO:0005516">
    <property type="term" value="F:calmodulin binding"/>
    <property type="evidence" value="ECO:0007669"/>
    <property type="project" value="UniProtKB-KW"/>
</dbReference>
<reference evidence="6" key="1">
    <citation type="submission" date="2013-07" db="EMBL/GenBank/DDBJ databases">
        <authorList>
            <person name="Stoco P.H."/>
            <person name="Wagner G."/>
            <person name="Gerber A."/>
            <person name="Zaha A."/>
            <person name="Thompson C."/>
            <person name="Bartholomeu D.C."/>
            <person name="Luckemeyer D.D."/>
            <person name="Bahia D."/>
            <person name="Loreto E."/>
            <person name="Prestes E.B."/>
            <person name="Lima F.M."/>
            <person name="Rodrigues-Luiz G."/>
            <person name="Vallejo G.A."/>
            <person name="Filho J.F."/>
            <person name="Monteiro K.M."/>
            <person name="Tyler K.M."/>
            <person name="de Almeida L.G."/>
            <person name="Ortiz M.F."/>
            <person name="Siervo M.A."/>
            <person name="de Moraes M.H."/>
            <person name="Cunha O.L."/>
            <person name="Mendonca-Neto R."/>
            <person name="Silva R."/>
            <person name="Teixeira S.M."/>
            <person name="Murta S.M."/>
            <person name="Sincero T.C."/>
            <person name="Mendes T.A."/>
            <person name="Urmenyi T.P."/>
            <person name="Silva V.G."/>
            <person name="da Rocha W.D."/>
            <person name="Andersson B."/>
            <person name="Romanha A.J."/>
            <person name="Steindel M."/>
            <person name="de Vasconcelos A.T."/>
            <person name="Grisard E.C."/>
        </authorList>
    </citation>
    <scope>NUCLEOTIDE SEQUENCE [LARGE SCALE GENOMIC DNA]</scope>
    <source>
        <strain evidence="6">SC58</strain>
    </source>
</reference>
<dbReference type="GO" id="GO:0000922">
    <property type="term" value="C:spindle pole"/>
    <property type="evidence" value="ECO:0007669"/>
    <property type="project" value="TreeGrafter"/>
</dbReference>
<evidence type="ECO:0000313" key="6">
    <source>
        <dbReference type="EMBL" id="ESL07239.1"/>
    </source>
</evidence>
<accession>A0A061IX28</accession>
<dbReference type="InterPro" id="IPR051185">
    <property type="entry name" value="ASPM"/>
</dbReference>
<dbReference type="SMART" id="SM00015">
    <property type="entry name" value="IQ"/>
    <property type="match status" value="7"/>
</dbReference>